<reference evidence="1 2" key="1">
    <citation type="journal article" date="2015" name="Fungal Genet. Biol.">
        <title>Evolution of novel wood decay mechanisms in Agaricales revealed by the genome sequences of Fistulina hepatica and Cylindrobasidium torrendii.</title>
        <authorList>
            <person name="Floudas D."/>
            <person name="Held B.W."/>
            <person name="Riley R."/>
            <person name="Nagy L.G."/>
            <person name="Koehler G."/>
            <person name="Ransdell A.S."/>
            <person name="Younus H."/>
            <person name="Chow J."/>
            <person name="Chiniquy J."/>
            <person name="Lipzen A."/>
            <person name="Tritt A."/>
            <person name="Sun H."/>
            <person name="Haridas S."/>
            <person name="LaButti K."/>
            <person name="Ohm R.A."/>
            <person name="Kues U."/>
            <person name="Blanchette R.A."/>
            <person name="Grigoriev I.V."/>
            <person name="Minto R.E."/>
            <person name="Hibbett D.S."/>
        </authorList>
    </citation>
    <scope>NUCLEOTIDE SEQUENCE [LARGE SCALE GENOMIC DNA]</scope>
    <source>
        <strain evidence="1 2">FP15055 ss-10</strain>
    </source>
</reference>
<organism evidence="1 2">
    <name type="scientific">Cylindrobasidium torrendii FP15055 ss-10</name>
    <dbReference type="NCBI Taxonomy" id="1314674"/>
    <lineage>
        <taxon>Eukaryota</taxon>
        <taxon>Fungi</taxon>
        <taxon>Dikarya</taxon>
        <taxon>Basidiomycota</taxon>
        <taxon>Agaricomycotina</taxon>
        <taxon>Agaricomycetes</taxon>
        <taxon>Agaricomycetidae</taxon>
        <taxon>Agaricales</taxon>
        <taxon>Marasmiineae</taxon>
        <taxon>Physalacriaceae</taxon>
        <taxon>Cylindrobasidium</taxon>
    </lineage>
</organism>
<accession>A0A0D7B541</accession>
<dbReference type="OrthoDB" id="3235759at2759"/>
<keyword evidence="2" id="KW-1185">Reference proteome</keyword>
<gene>
    <name evidence="1" type="ORF">CYLTODRAFT_424461</name>
</gene>
<evidence type="ECO:0000313" key="2">
    <source>
        <dbReference type="Proteomes" id="UP000054007"/>
    </source>
</evidence>
<proteinExistence type="predicted"/>
<name>A0A0D7B541_9AGAR</name>
<dbReference type="EMBL" id="KN880595">
    <property type="protein sequence ID" value="KIY65320.1"/>
    <property type="molecule type" value="Genomic_DNA"/>
</dbReference>
<protein>
    <submittedName>
        <fullName evidence="1">Uncharacterized protein</fullName>
    </submittedName>
</protein>
<sequence length="248" mass="27734">MAAPPLLIKDNVSSVAPQADTTMSVFNAISPAASGLAESFQALIESAVTASGQHEAVEKKIEDTAKLLATQDIQHNAKLHVIQVLLEDLLKECAIESLRQEVEEQVNQDLDRLVDEEVTAYLTDKHLNQETQRTLDGRKLELSRERRNLHNAESKRANGLLRRTQNKPSPVLNTFYMDSGEVSTHFPKTLADLQELDDGAARELATDYGIAIEADDQYTLVINRILIFFGLRYQCVKRRDGTFDIDTD</sequence>
<evidence type="ECO:0000313" key="1">
    <source>
        <dbReference type="EMBL" id="KIY65320.1"/>
    </source>
</evidence>
<dbReference type="AlphaFoldDB" id="A0A0D7B541"/>
<dbReference type="Proteomes" id="UP000054007">
    <property type="component" value="Unassembled WGS sequence"/>
</dbReference>